<feature type="transmembrane region" description="Helical" evidence="6">
    <location>
        <begin position="173"/>
        <end position="192"/>
    </location>
</feature>
<gene>
    <name evidence="8" type="ORF">DAETH_06370</name>
</gene>
<keyword evidence="2 6" id="KW-0812">Transmembrane</keyword>
<keyword evidence="3 6" id="KW-1133">Transmembrane helix</keyword>
<evidence type="ECO:0000256" key="3">
    <source>
        <dbReference type="ARBA" id="ARBA00022989"/>
    </source>
</evidence>
<feature type="compositionally biased region" description="Pro residues" evidence="5">
    <location>
        <begin position="98"/>
        <end position="112"/>
    </location>
</feature>
<proteinExistence type="predicted"/>
<evidence type="ECO:0000256" key="6">
    <source>
        <dbReference type="SAM" id="Phobius"/>
    </source>
</evidence>
<keyword evidence="9" id="KW-1185">Reference proteome</keyword>
<sequence length="269" mass="27997">MTKPEDQSPGNEPAPQPSVPSWVDEVLRVQANPQPVTVTPSPSEATGGEPRRPEESPPPAAPSQPAAEDDWITRVTSNTAENPAVSAEPANDLRIPEASPPPVAPAPTTPPPAREDDWIAHATGNAAKNPTMPTGPQVVPPSSGGVQDWLQPMRPVASSTSSDVPADIAQKKLIAGLLGIVLGSLGVHKFYLGMNTPGLIMLGANIGVWILALLLGLITLGLGLIITVPLAALVSGAIGLLGLVEGILYLTKSDEEFYGQYVLGKKPWL</sequence>
<dbReference type="EMBL" id="AP026560">
    <property type="protein sequence ID" value="BDP40668.1"/>
    <property type="molecule type" value="Genomic_DNA"/>
</dbReference>
<dbReference type="InterPro" id="IPR007829">
    <property type="entry name" value="TM2"/>
</dbReference>
<feature type="transmembrane region" description="Helical" evidence="6">
    <location>
        <begin position="199"/>
        <end position="226"/>
    </location>
</feature>
<dbReference type="Proteomes" id="UP001064971">
    <property type="component" value="Chromosome"/>
</dbReference>
<evidence type="ECO:0000313" key="9">
    <source>
        <dbReference type="Proteomes" id="UP001064971"/>
    </source>
</evidence>
<accession>A0ABM8AAA8</accession>
<feature type="region of interest" description="Disordered" evidence="5">
    <location>
        <begin position="1"/>
        <end position="150"/>
    </location>
</feature>
<evidence type="ECO:0000313" key="8">
    <source>
        <dbReference type="EMBL" id="BDP40668.1"/>
    </source>
</evidence>
<organism evidence="8 9">
    <name type="scientific">Deinococcus aetherius</name>
    <dbReference type="NCBI Taxonomy" id="200252"/>
    <lineage>
        <taxon>Bacteria</taxon>
        <taxon>Thermotogati</taxon>
        <taxon>Deinococcota</taxon>
        <taxon>Deinococci</taxon>
        <taxon>Deinococcales</taxon>
        <taxon>Deinococcaceae</taxon>
        <taxon>Deinococcus</taxon>
    </lineage>
</organism>
<evidence type="ECO:0000256" key="2">
    <source>
        <dbReference type="ARBA" id="ARBA00022692"/>
    </source>
</evidence>
<evidence type="ECO:0000256" key="4">
    <source>
        <dbReference type="ARBA" id="ARBA00023136"/>
    </source>
</evidence>
<keyword evidence="4 6" id="KW-0472">Membrane</keyword>
<feature type="domain" description="TM2" evidence="7">
    <location>
        <begin position="170"/>
        <end position="216"/>
    </location>
</feature>
<evidence type="ECO:0000256" key="1">
    <source>
        <dbReference type="ARBA" id="ARBA00004141"/>
    </source>
</evidence>
<name>A0ABM8AAA8_9DEIO</name>
<evidence type="ECO:0000256" key="5">
    <source>
        <dbReference type="SAM" id="MobiDB-lite"/>
    </source>
</evidence>
<dbReference type="Pfam" id="PF05154">
    <property type="entry name" value="TM2"/>
    <property type="match status" value="1"/>
</dbReference>
<reference evidence="8" key="1">
    <citation type="submission" date="2022-07" db="EMBL/GenBank/DDBJ databases">
        <title>Complete Genome Sequence of the Radioresistant Bacterium Deinococcus aetherius ST0316, Isolated from the Air Dust collected in Lower Stratosphere above Japan.</title>
        <authorList>
            <person name="Satoh K."/>
            <person name="Hagiwara K."/>
            <person name="Katsumata K."/>
            <person name="Kubo A."/>
            <person name="Yokobori S."/>
            <person name="Yamagishi A."/>
            <person name="Oono Y."/>
            <person name="Narumi I."/>
        </authorList>
    </citation>
    <scope>NUCLEOTIDE SEQUENCE</scope>
    <source>
        <strain evidence="8">ST0316</strain>
    </source>
</reference>
<comment type="subcellular location">
    <subcellularLocation>
        <location evidence="1">Membrane</location>
        <topology evidence="1">Multi-pass membrane protein</topology>
    </subcellularLocation>
</comment>
<evidence type="ECO:0000259" key="7">
    <source>
        <dbReference type="Pfam" id="PF05154"/>
    </source>
</evidence>
<dbReference type="RefSeq" id="WP_264776494.1">
    <property type="nucleotide sequence ID" value="NZ_AP026560.1"/>
</dbReference>
<protein>
    <recommendedName>
        <fullName evidence="7">TM2 domain-containing protein</fullName>
    </recommendedName>
</protein>
<feature type="transmembrane region" description="Helical" evidence="6">
    <location>
        <begin position="232"/>
        <end position="251"/>
    </location>
</feature>
<feature type="compositionally biased region" description="Polar residues" evidence="5">
    <location>
        <begin position="31"/>
        <end position="44"/>
    </location>
</feature>